<protein>
    <submittedName>
        <fullName evidence="1">Uncharacterized protein</fullName>
    </submittedName>
</protein>
<gene>
    <name evidence="1" type="ORF">AN403_5857</name>
</gene>
<comment type="caution">
    <text evidence="1">The sequence shown here is derived from an EMBL/GenBank/DDBJ whole genome shotgun (WGS) entry which is preliminary data.</text>
</comment>
<evidence type="ECO:0000313" key="1">
    <source>
        <dbReference type="EMBL" id="KPU61772.1"/>
    </source>
</evidence>
<dbReference type="EMBL" id="LJXB01000047">
    <property type="protein sequence ID" value="KPU61772.1"/>
    <property type="molecule type" value="Genomic_DNA"/>
</dbReference>
<dbReference type="Proteomes" id="UP000050349">
    <property type="component" value="Unassembled WGS sequence"/>
</dbReference>
<reference evidence="1 2" key="1">
    <citation type="submission" date="2015-09" db="EMBL/GenBank/DDBJ databases">
        <authorList>
            <person name="Jackson K.R."/>
            <person name="Lunt B.L."/>
            <person name="Fisher J.N.B."/>
            <person name="Gardner A.V."/>
            <person name="Bailey M.E."/>
            <person name="Deus L.M."/>
            <person name="Earl A.S."/>
            <person name="Gibby P.D."/>
            <person name="Hartmann K.A."/>
            <person name="Liu J.E."/>
            <person name="Manci A.M."/>
            <person name="Nielsen D.A."/>
            <person name="Solomon M.B."/>
            <person name="Breakwell D.P."/>
            <person name="Burnett S.H."/>
            <person name="Grose J.H."/>
        </authorList>
    </citation>
    <scope>NUCLEOTIDE SEQUENCE [LARGE SCALE GENOMIC DNA]</scope>
    <source>
        <strain evidence="1 2">S613</strain>
    </source>
</reference>
<sequence>MKRDPILSELWAEDLLILVFLLRINFDKMRHFCEIG</sequence>
<organism evidence="1 2">
    <name type="scientific">Pseudomonas fluorescens</name>
    <dbReference type="NCBI Taxonomy" id="294"/>
    <lineage>
        <taxon>Bacteria</taxon>
        <taxon>Pseudomonadati</taxon>
        <taxon>Pseudomonadota</taxon>
        <taxon>Gammaproteobacteria</taxon>
        <taxon>Pseudomonadales</taxon>
        <taxon>Pseudomonadaceae</taxon>
        <taxon>Pseudomonas</taxon>
    </lineage>
</organism>
<accession>A0A0P8X6F7</accession>
<evidence type="ECO:0000313" key="2">
    <source>
        <dbReference type="Proteomes" id="UP000050349"/>
    </source>
</evidence>
<dbReference type="AlphaFoldDB" id="A0A0P8X6F7"/>
<proteinExistence type="predicted"/>
<dbReference type="PATRIC" id="fig|294.162.peg.432"/>
<name>A0A0P8X6F7_PSEFL</name>